<protein>
    <submittedName>
        <fullName evidence="2">Pseudouridine synthase RsuA/RluA-like domain-containing protein</fullName>
    </submittedName>
</protein>
<sequence>MRIRLWRRVLQDASRCYSVRSNSQSTSTASEHLLRAAMSPRTPSNLNELTSLLISETILHEPGLSLLFIISCSNRVQRLAHCDIEIISGRFVIVNKPFGVSCVGYKQKNGGVFPESRFDRKNANEEDIDDDIQRESLPPNSLTIEAALPFLAERFREPNLSFCVGLKRFIFQSFCIFDSFFSLELLNIVFILKYVSGAVVLPASVGDFESVIKSVRLCAFPEYDYHHRAFASVFRYVSGAVVLPASVRDFESVIKSVRLCAFPEYDYHHRALAICVGKPAEERGKLSGYATFETVRDHSEYIFKPGAKAKLRARAGKYAVAGEMEYQLLASKYGCSLMDISFSKFGRHLPRLMLTELLCPVLGDSMYMRRIVDIDSVATLIPPSHVYRAKRHPKQLQMDSSALLSRLNISRADIHTKLPIFMHVYRSLFPRYGCSKKSKKRVDLVASAPLPAHMVAMLKCLEMWDAAVRHLNTVAEEDSSEKRFASESRF</sequence>
<dbReference type="WBParaSite" id="ALUE_0000540801-mRNA-1">
    <property type="protein sequence ID" value="ALUE_0000540801-mRNA-1"/>
    <property type="gene ID" value="ALUE_0000540801"/>
</dbReference>
<dbReference type="Proteomes" id="UP000036681">
    <property type="component" value="Unplaced"/>
</dbReference>
<accession>A0A9J2P7P7</accession>
<evidence type="ECO:0000313" key="2">
    <source>
        <dbReference type="WBParaSite" id="ALUE_0000540801-mRNA-1"/>
    </source>
</evidence>
<keyword evidence="1" id="KW-1185">Reference proteome</keyword>
<reference evidence="2" key="1">
    <citation type="submission" date="2023-03" db="UniProtKB">
        <authorList>
            <consortium name="WormBaseParasite"/>
        </authorList>
    </citation>
    <scope>IDENTIFICATION</scope>
</reference>
<organism evidence="1 2">
    <name type="scientific">Ascaris lumbricoides</name>
    <name type="common">Giant roundworm</name>
    <dbReference type="NCBI Taxonomy" id="6252"/>
    <lineage>
        <taxon>Eukaryota</taxon>
        <taxon>Metazoa</taxon>
        <taxon>Ecdysozoa</taxon>
        <taxon>Nematoda</taxon>
        <taxon>Chromadorea</taxon>
        <taxon>Rhabditida</taxon>
        <taxon>Spirurina</taxon>
        <taxon>Ascaridomorpha</taxon>
        <taxon>Ascaridoidea</taxon>
        <taxon>Ascarididae</taxon>
        <taxon>Ascaris</taxon>
    </lineage>
</organism>
<proteinExistence type="predicted"/>
<dbReference type="AlphaFoldDB" id="A0A9J2P7P7"/>
<evidence type="ECO:0000313" key="1">
    <source>
        <dbReference type="Proteomes" id="UP000036681"/>
    </source>
</evidence>
<name>A0A9J2P7P7_ASCLU</name>
<dbReference type="Gene3D" id="3.30.2350.10">
    <property type="entry name" value="Pseudouridine synthase"/>
    <property type="match status" value="1"/>
</dbReference>